<dbReference type="Proteomes" id="UP000245697">
    <property type="component" value="Unassembled WGS sequence"/>
</dbReference>
<organism evidence="2 3">
    <name type="scientific">Actinoplanes xinjiangensis</name>
    <dbReference type="NCBI Taxonomy" id="512350"/>
    <lineage>
        <taxon>Bacteria</taxon>
        <taxon>Bacillati</taxon>
        <taxon>Actinomycetota</taxon>
        <taxon>Actinomycetes</taxon>
        <taxon>Micromonosporales</taxon>
        <taxon>Micromonosporaceae</taxon>
        <taxon>Actinoplanes</taxon>
    </lineage>
</organism>
<accession>A0A316FHD3</accession>
<dbReference type="RefSeq" id="WP_109593645.1">
    <property type="nucleotide sequence ID" value="NZ_BONA01000045.1"/>
</dbReference>
<dbReference type="EMBL" id="QGGR01000007">
    <property type="protein sequence ID" value="PWK47535.1"/>
    <property type="molecule type" value="Genomic_DNA"/>
</dbReference>
<evidence type="ECO:0008006" key="4">
    <source>
        <dbReference type="Google" id="ProtNLM"/>
    </source>
</evidence>
<protein>
    <recommendedName>
        <fullName evidence="4">Secreted protein</fullName>
    </recommendedName>
</protein>
<keyword evidence="3" id="KW-1185">Reference proteome</keyword>
<evidence type="ECO:0000313" key="3">
    <source>
        <dbReference type="Proteomes" id="UP000245697"/>
    </source>
</evidence>
<feature type="signal peptide" evidence="1">
    <location>
        <begin position="1"/>
        <end position="33"/>
    </location>
</feature>
<comment type="caution">
    <text evidence="2">The sequence shown here is derived from an EMBL/GenBank/DDBJ whole genome shotgun (WGS) entry which is preliminary data.</text>
</comment>
<feature type="chain" id="PRO_5016433470" description="Secreted protein" evidence="1">
    <location>
        <begin position="34"/>
        <end position="217"/>
    </location>
</feature>
<name>A0A316FHD3_9ACTN</name>
<dbReference type="AlphaFoldDB" id="A0A316FHD3"/>
<reference evidence="2 3" key="1">
    <citation type="submission" date="2018-05" db="EMBL/GenBank/DDBJ databases">
        <title>Genomic Encyclopedia of Archaeal and Bacterial Type Strains, Phase II (KMG-II): from individual species to whole genera.</title>
        <authorList>
            <person name="Goeker M."/>
        </authorList>
    </citation>
    <scope>NUCLEOTIDE SEQUENCE [LARGE SCALE GENOMIC DNA]</scope>
    <source>
        <strain evidence="2 3">DSM 45184</strain>
    </source>
</reference>
<gene>
    <name evidence="2" type="ORF">BC793_107145</name>
</gene>
<sequence>MVHYMLINRLSAALLSTMAATAVVAGTSTPALADPSLDVPLVVSAELLSTAGDGCSQPAIHLGDNWLDVQAQTGGDASLLLSAYTAVGQRSVATECELRVRLQLDQPAELKPAQYLMSGWLTTAAGTKAGRYFESSFDGTDWYGQRTGHSAGATGPFYQGGGSRFDPRSACSTEIDLSFRVGLSLTSTDGLAVGDAIGLDGTSGAGVELNTAFGPCA</sequence>
<proteinExistence type="predicted"/>
<keyword evidence="1" id="KW-0732">Signal</keyword>
<evidence type="ECO:0000256" key="1">
    <source>
        <dbReference type="SAM" id="SignalP"/>
    </source>
</evidence>
<evidence type="ECO:0000313" key="2">
    <source>
        <dbReference type="EMBL" id="PWK47535.1"/>
    </source>
</evidence>